<proteinExistence type="predicted"/>
<reference evidence="1 2" key="1">
    <citation type="journal article" date="2018" name="IMA Fungus">
        <title>IMA Genome-F 9: Draft genome sequence of Annulohypoxylon stygium, Aspergillus mulundensis, Berkeleyomyces basicola (syn. Thielaviopsis basicola), Ceratocystis smalleyi, two Cercospora beticola strains, Coleophoma cylindrospora, Fusarium fracticaudum, Phialophora cf. hyalina, and Morchella septimelata.</title>
        <authorList>
            <person name="Wingfield B.D."/>
            <person name="Bills G.F."/>
            <person name="Dong Y."/>
            <person name="Huang W."/>
            <person name="Nel W.J."/>
            <person name="Swalarsk-Parry B.S."/>
            <person name="Vaghefi N."/>
            <person name="Wilken P.M."/>
            <person name="An Z."/>
            <person name="de Beer Z.W."/>
            <person name="De Vos L."/>
            <person name="Chen L."/>
            <person name="Duong T.A."/>
            <person name="Gao Y."/>
            <person name="Hammerbacher A."/>
            <person name="Kikkert J.R."/>
            <person name="Li Y."/>
            <person name="Li H."/>
            <person name="Li K."/>
            <person name="Li Q."/>
            <person name="Liu X."/>
            <person name="Ma X."/>
            <person name="Naidoo K."/>
            <person name="Pethybridge S.J."/>
            <person name="Sun J."/>
            <person name="Steenkamp E.T."/>
            <person name="van der Nest M.A."/>
            <person name="van Wyk S."/>
            <person name="Wingfield M.J."/>
            <person name="Xiong C."/>
            <person name="Yue Q."/>
            <person name="Zhang X."/>
        </authorList>
    </citation>
    <scope>NUCLEOTIDE SEQUENCE [LARGE SCALE GENOMIC DNA]</scope>
    <source>
        <strain evidence="1 2">BP 5553</strain>
    </source>
</reference>
<evidence type="ECO:0008006" key="3">
    <source>
        <dbReference type="Google" id="ProtNLM"/>
    </source>
</evidence>
<name>A0A370TUD8_9HELO</name>
<evidence type="ECO:0000313" key="2">
    <source>
        <dbReference type="Proteomes" id="UP000254866"/>
    </source>
</evidence>
<organism evidence="1 2">
    <name type="scientific">Venustampulla echinocandica</name>
    <dbReference type="NCBI Taxonomy" id="2656787"/>
    <lineage>
        <taxon>Eukaryota</taxon>
        <taxon>Fungi</taxon>
        <taxon>Dikarya</taxon>
        <taxon>Ascomycota</taxon>
        <taxon>Pezizomycotina</taxon>
        <taxon>Leotiomycetes</taxon>
        <taxon>Helotiales</taxon>
        <taxon>Pleuroascaceae</taxon>
        <taxon>Venustampulla</taxon>
    </lineage>
</organism>
<dbReference type="STRING" id="2656787.A0A370TUD8"/>
<protein>
    <recommendedName>
        <fullName evidence="3">SnoaL-like domain-containing protein</fullName>
    </recommendedName>
</protein>
<comment type="caution">
    <text evidence="1">The sequence shown here is derived from an EMBL/GenBank/DDBJ whole genome shotgun (WGS) entry which is preliminary data.</text>
</comment>
<accession>A0A370TUD8</accession>
<sequence length="174" mass="20401">MASFVHHGAWDHRSRQNPALNFIEKYHLLIDNLELRSTPFSSFFAPFAAYHDTKGNTHVTGSHIWAWLSQQCSPFSQIRHDVVEARVVPDEEGRDIVYWECLTHFQLKGDNNEIVVPRFFVWTIGPAPVGEGTDGRQIHKCRVFWDTGVIGRYVTERKREQMRRVKKLEVRKKR</sequence>
<dbReference type="GeneID" id="43596325"/>
<dbReference type="RefSeq" id="XP_031871792.1">
    <property type="nucleotide sequence ID" value="XM_032012099.1"/>
</dbReference>
<dbReference type="Proteomes" id="UP000254866">
    <property type="component" value="Unassembled WGS sequence"/>
</dbReference>
<dbReference type="EMBL" id="NPIC01000002">
    <property type="protein sequence ID" value="RDL39136.1"/>
    <property type="molecule type" value="Genomic_DNA"/>
</dbReference>
<keyword evidence="2" id="KW-1185">Reference proteome</keyword>
<dbReference type="AlphaFoldDB" id="A0A370TUD8"/>
<dbReference type="OrthoDB" id="4971611at2759"/>
<evidence type="ECO:0000313" key="1">
    <source>
        <dbReference type="EMBL" id="RDL39136.1"/>
    </source>
</evidence>
<gene>
    <name evidence="1" type="ORF">BP5553_03476</name>
</gene>